<evidence type="ECO:0000256" key="6">
    <source>
        <dbReference type="ARBA" id="ARBA00022989"/>
    </source>
</evidence>
<feature type="transmembrane region" description="Helical" evidence="8">
    <location>
        <begin position="90"/>
        <end position="111"/>
    </location>
</feature>
<evidence type="ECO:0000313" key="11">
    <source>
        <dbReference type="Proteomes" id="UP000675880"/>
    </source>
</evidence>
<keyword evidence="6 8" id="KW-1133">Transmembrane helix</keyword>
<feature type="transmembrane region" description="Helical" evidence="8">
    <location>
        <begin position="144"/>
        <end position="161"/>
    </location>
</feature>
<keyword evidence="3" id="KW-0328">Glycosyltransferase</keyword>
<sequence length="457" mass="50122">MALNRSSRWLCICAVFTLCFMLRAGVALLIDASVHVIKRADVYSEIAANLAHGHGFVAEPEGEAILWRAPGYPAFLAVLYRLFGEHNETAVLLAQSALDSMTAVLILYIGARQFDETIGCVSAVLFALHPLSAYYTLRFLSEPLFTLMFTAAIAAWVAAMHTRRPTAFMLVGALIAGAALVKPVALELWPCLVAAACYRLRKEPQRALSVAIALSLACLLVLAPWAIRNYRLTGQVVAVATGGGYALWLGNQTVSDGREDWEVDAVTREHLAALRGGVLGQIEGSASSLVRVSNHPSARSATHPVDITVGQDRAFFQAALQEIADHPFESVVLTVRKLYRFWFRIFLPDNRWAQSYIAVFQALCLGLALRGILQAERREELLVVLLLPIICLAMIHALTFSTLRYSIPTVPVMTVLMTAGLRSFNSRWGLSLGSSSVRWLKLSPVGELAASYRRRQS</sequence>
<comment type="subcellular location">
    <subcellularLocation>
        <location evidence="1">Cell membrane</location>
        <topology evidence="1">Multi-pass membrane protein</topology>
    </subcellularLocation>
</comment>
<evidence type="ECO:0000256" key="4">
    <source>
        <dbReference type="ARBA" id="ARBA00022679"/>
    </source>
</evidence>
<comment type="caution">
    <text evidence="10">The sequence shown here is derived from an EMBL/GenBank/DDBJ whole genome shotgun (WGS) entry which is preliminary data.</text>
</comment>
<accession>A0ABN7LUC0</accession>
<feature type="transmembrane region" description="Helical" evidence="8">
    <location>
        <begin position="117"/>
        <end position="137"/>
    </location>
</feature>
<keyword evidence="11" id="KW-1185">Reference proteome</keyword>
<dbReference type="RefSeq" id="WP_213042959.1">
    <property type="nucleotide sequence ID" value="NZ_CAJNBJ010000017.1"/>
</dbReference>
<evidence type="ECO:0000259" key="9">
    <source>
        <dbReference type="Pfam" id="PF13231"/>
    </source>
</evidence>
<feature type="domain" description="Glycosyltransferase RgtA/B/C/D-like" evidence="9">
    <location>
        <begin position="69"/>
        <end position="226"/>
    </location>
</feature>
<keyword evidence="7 8" id="KW-0472">Membrane</keyword>
<dbReference type="Proteomes" id="UP000675880">
    <property type="component" value="Unassembled WGS sequence"/>
</dbReference>
<proteinExistence type="predicted"/>
<dbReference type="PANTHER" id="PTHR33908:SF11">
    <property type="entry name" value="MEMBRANE PROTEIN"/>
    <property type="match status" value="1"/>
</dbReference>
<feature type="transmembrane region" description="Helical" evidence="8">
    <location>
        <begin position="207"/>
        <end position="227"/>
    </location>
</feature>
<evidence type="ECO:0000256" key="3">
    <source>
        <dbReference type="ARBA" id="ARBA00022676"/>
    </source>
</evidence>
<feature type="transmembrane region" description="Helical" evidence="8">
    <location>
        <begin position="167"/>
        <end position="195"/>
    </location>
</feature>
<protein>
    <submittedName>
        <fullName evidence="10">PMT_2 domain-containing protein</fullName>
    </submittedName>
</protein>
<reference evidence="10 11" key="1">
    <citation type="submission" date="2021-02" db="EMBL/GenBank/DDBJ databases">
        <authorList>
            <person name="Han P."/>
        </authorList>
    </citation>
    <scope>NUCLEOTIDE SEQUENCE [LARGE SCALE GENOMIC DNA]</scope>
    <source>
        <strain evidence="10">Candidatus Nitrospira sp. ZN2</strain>
    </source>
</reference>
<dbReference type="InterPro" id="IPR050297">
    <property type="entry name" value="LipidA_mod_glycosyltrf_83"/>
</dbReference>
<keyword evidence="5 8" id="KW-0812">Transmembrane</keyword>
<evidence type="ECO:0000256" key="8">
    <source>
        <dbReference type="SAM" id="Phobius"/>
    </source>
</evidence>
<dbReference type="EMBL" id="CAJNBJ010000017">
    <property type="protein sequence ID" value="CAE6766734.1"/>
    <property type="molecule type" value="Genomic_DNA"/>
</dbReference>
<evidence type="ECO:0000256" key="7">
    <source>
        <dbReference type="ARBA" id="ARBA00023136"/>
    </source>
</evidence>
<dbReference type="InterPro" id="IPR038731">
    <property type="entry name" value="RgtA/B/C-like"/>
</dbReference>
<keyword evidence="2" id="KW-1003">Cell membrane</keyword>
<evidence type="ECO:0000256" key="1">
    <source>
        <dbReference type="ARBA" id="ARBA00004651"/>
    </source>
</evidence>
<gene>
    <name evidence="10" type="ORF">NSPZN2_40079</name>
</gene>
<evidence type="ECO:0000313" key="10">
    <source>
        <dbReference type="EMBL" id="CAE6766734.1"/>
    </source>
</evidence>
<evidence type="ECO:0000256" key="2">
    <source>
        <dbReference type="ARBA" id="ARBA00022475"/>
    </source>
</evidence>
<name>A0ABN7LUC0_9BACT</name>
<evidence type="ECO:0000256" key="5">
    <source>
        <dbReference type="ARBA" id="ARBA00022692"/>
    </source>
</evidence>
<feature type="transmembrane region" description="Helical" evidence="8">
    <location>
        <begin position="352"/>
        <end position="369"/>
    </location>
</feature>
<keyword evidence="4" id="KW-0808">Transferase</keyword>
<dbReference type="PANTHER" id="PTHR33908">
    <property type="entry name" value="MANNOSYLTRANSFERASE YKCB-RELATED"/>
    <property type="match status" value="1"/>
</dbReference>
<feature type="transmembrane region" description="Helical" evidence="8">
    <location>
        <begin position="381"/>
        <end position="399"/>
    </location>
</feature>
<dbReference type="Pfam" id="PF13231">
    <property type="entry name" value="PMT_2"/>
    <property type="match status" value="1"/>
</dbReference>
<organism evidence="10 11">
    <name type="scientific">Nitrospira defluvii</name>
    <dbReference type="NCBI Taxonomy" id="330214"/>
    <lineage>
        <taxon>Bacteria</taxon>
        <taxon>Pseudomonadati</taxon>
        <taxon>Nitrospirota</taxon>
        <taxon>Nitrospiria</taxon>
        <taxon>Nitrospirales</taxon>
        <taxon>Nitrospiraceae</taxon>
        <taxon>Nitrospira</taxon>
    </lineage>
</organism>